<dbReference type="RefSeq" id="WP_096640706.1">
    <property type="nucleotide sequence ID" value="NZ_JAOCLE010000064.1"/>
</dbReference>
<dbReference type="AlphaFoldDB" id="A0AA43BJ89"/>
<dbReference type="NCBIfam" id="NF041924">
    <property type="entry name" value="QatB"/>
    <property type="match status" value="1"/>
</dbReference>
<protein>
    <submittedName>
        <fullName evidence="2">Uncharacterized protein</fullName>
    </submittedName>
</protein>
<dbReference type="EMBL" id="JAOCLH010000058">
    <property type="protein sequence ID" value="MDH2174013.1"/>
    <property type="molecule type" value="Genomic_DNA"/>
</dbReference>
<dbReference type="InterPro" id="IPR049675">
    <property type="entry name" value="QatB"/>
</dbReference>
<feature type="compositionally biased region" description="Polar residues" evidence="1">
    <location>
        <begin position="1"/>
        <end position="13"/>
    </location>
</feature>
<dbReference type="Proteomes" id="UP001162261">
    <property type="component" value="Unassembled WGS sequence"/>
</dbReference>
<feature type="region of interest" description="Disordered" evidence="1">
    <location>
        <begin position="1"/>
        <end position="35"/>
    </location>
</feature>
<evidence type="ECO:0000256" key="1">
    <source>
        <dbReference type="SAM" id="MobiDB-lite"/>
    </source>
</evidence>
<gene>
    <name evidence="2" type="ORF">N5J46_16630</name>
</gene>
<comment type="caution">
    <text evidence="2">The sequence shown here is derived from an EMBL/GenBank/DDBJ whole genome shotgun (WGS) entry which is preliminary data.</text>
</comment>
<name>A0AA43BJ89_ACIJO</name>
<accession>A0AA43BJ89</accession>
<evidence type="ECO:0000313" key="2">
    <source>
        <dbReference type="EMBL" id="MDH2174013.1"/>
    </source>
</evidence>
<evidence type="ECO:0000313" key="3">
    <source>
        <dbReference type="Proteomes" id="UP001162261"/>
    </source>
</evidence>
<proteinExistence type="predicted"/>
<organism evidence="2 3">
    <name type="scientific">Acinetobacter johnsonii</name>
    <dbReference type="NCBI Taxonomy" id="40214"/>
    <lineage>
        <taxon>Bacteria</taxon>
        <taxon>Pseudomonadati</taxon>
        <taxon>Pseudomonadota</taxon>
        <taxon>Gammaproteobacteria</taxon>
        <taxon>Moraxellales</taxon>
        <taxon>Moraxellaceae</taxon>
        <taxon>Acinetobacter</taxon>
    </lineage>
</organism>
<sequence>MGTSQSSNGSPSNVPMVPSWAAPNSPIAEPGRFGPARRNLGNFMGGGQASSMRKGIGQYIKKGYGGSRTATSRMSGTTQKATTLFNALGSEQNPFTQSGGALDPILLTGKSAEEVMDAIVEVVAPVDGTQDTEASRESVKNALCELLEKFPEADLKNLDDSQRLFALERFVSDDVFRRINLDLGKTILSKAPNATLGLSRLKEIRDYVRQTVAESFRKNINERTPLASDQIKNIVDNSIRETFEVFEGYAE</sequence>
<reference evidence="2" key="1">
    <citation type="submission" date="2022-09" db="EMBL/GenBank/DDBJ databases">
        <title>Intensive care unit water sources are persistently colonized with multi-drug resistant bacteria and are the site of extensive horizontal gene transfer of antibiotic resistance genes.</title>
        <authorList>
            <person name="Diorio-Toth L."/>
        </authorList>
    </citation>
    <scope>NUCLEOTIDE SEQUENCE</scope>
    <source>
        <strain evidence="2">GD03649</strain>
    </source>
</reference>